<dbReference type="Proteomes" id="UP001219518">
    <property type="component" value="Unassembled WGS sequence"/>
</dbReference>
<evidence type="ECO:0000313" key="2">
    <source>
        <dbReference type="Proteomes" id="UP001219518"/>
    </source>
</evidence>
<dbReference type="GO" id="GO:0005840">
    <property type="term" value="C:ribosome"/>
    <property type="evidence" value="ECO:0007669"/>
    <property type="project" value="UniProtKB-KW"/>
</dbReference>
<reference evidence="1" key="1">
    <citation type="submission" date="2021-07" db="EMBL/GenBank/DDBJ databases">
        <authorList>
            <person name="Catto M.A."/>
            <person name="Jacobson A."/>
            <person name="Kennedy G."/>
            <person name="Labadie P."/>
            <person name="Hunt B.G."/>
            <person name="Srinivasan R."/>
        </authorList>
    </citation>
    <scope>NUCLEOTIDE SEQUENCE</scope>
    <source>
        <strain evidence="1">PL_HMW_Pooled</strain>
        <tissue evidence="1">Head</tissue>
    </source>
</reference>
<comment type="caution">
    <text evidence="1">The sequence shown here is derived from an EMBL/GenBank/DDBJ whole genome shotgun (WGS) entry which is preliminary data.</text>
</comment>
<keyword evidence="1" id="KW-0689">Ribosomal protein</keyword>
<dbReference type="AlphaFoldDB" id="A0AAE1H106"/>
<dbReference type="EMBL" id="JAHWGI010000295">
    <property type="protein sequence ID" value="KAK3912548.1"/>
    <property type="molecule type" value="Genomic_DNA"/>
</dbReference>
<keyword evidence="2" id="KW-1185">Reference proteome</keyword>
<evidence type="ECO:0000313" key="1">
    <source>
        <dbReference type="EMBL" id="KAK3912548.1"/>
    </source>
</evidence>
<organism evidence="1 2">
    <name type="scientific">Frankliniella fusca</name>
    <dbReference type="NCBI Taxonomy" id="407009"/>
    <lineage>
        <taxon>Eukaryota</taxon>
        <taxon>Metazoa</taxon>
        <taxon>Ecdysozoa</taxon>
        <taxon>Arthropoda</taxon>
        <taxon>Hexapoda</taxon>
        <taxon>Insecta</taxon>
        <taxon>Pterygota</taxon>
        <taxon>Neoptera</taxon>
        <taxon>Paraneoptera</taxon>
        <taxon>Thysanoptera</taxon>
        <taxon>Terebrantia</taxon>
        <taxon>Thripoidea</taxon>
        <taxon>Thripidae</taxon>
        <taxon>Frankliniella</taxon>
    </lineage>
</organism>
<keyword evidence="1" id="KW-0687">Ribonucleoprotein</keyword>
<sequence>MNKDTLREGARVRTYKGERWAHESGCIPSGSEPRRARTTGECSWGALVPAGVESVGEHTGPASISPQGGLTDYLRDATLFMCWKPYENDRGGGSLDVHVSDQPRCLETSLDTSVPTP</sequence>
<reference evidence="1" key="2">
    <citation type="journal article" date="2023" name="BMC Genomics">
        <title>Pest status, molecular evolution, and epigenetic factors derived from the genome assembly of Frankliniella fusca, a thysanopteran phytovirus vector.</title>
        <authorList>
            <person name="Catto M.A."/>
            <person name="Labadie P.E."/>
            <person name="Jacobson A.L."/>
            <person name="Kennedy G.G."/>
            <person name="Srinivasan R."/>
            <person name="Hunt B.G."/>
        </authorList>
    </citation>
    <scope>NUCLEOTIDE SEQUENCE</scope>
    <source>
        <strain evidence="1">PL_HMW_Pooled</strain>
    </source>
</reference>
<name>A0AAE1H106_9NEOP</name>
<protein>
    <submittedName>
        <fullName evidence="1">50S ribosomal protein L24</fullName>
    </submittedName>
</protein>
<accession>A0AAE1H106</accession>
<proteinExistence type="predicted"/>
<gene>
    <name evidence="1" type="ORF">KUF71_022136</name>
</gene>